<comment type="caution">
    <text evidence="1">The sequence shown here is derived from an EMBL/GenBank/DDBJ whole genome shotgun (WGS) entry which is preliminary data.</text>
</comment>
<keyword evidence="2" id="KW-1185">Reference proteome</keyword>
<protein>
    <submittedName>
        <fullName evidence="1">Uncharacterized protein</fullName>
    </submittedName>
</protein>
<name>A0ABD6C419_9EURY</name>
<evidence type="ECO:0000313" key="1">
    <source>
        <dbReference type="EMBL" id="MFD1572172.1"/>
    </source>
</evidence>
<dbReference type="RefSeq" id="WP_256418754.1">
    <property type="nucleotide sequence ID" value="NZ_JANHDL010000008.1"/>
</dbReference>
<sequence>MDEDAVRTYADHAQATIEAAPQMDEANTKAALLRDFLDLLDWTIPDNTQLEYSERVIELFTYYGQFEYYYSRLLA</sequence>
<proteinExistence type="predicted"/>
<gene>
    <name evidence="1" type="ORF">ACFR9T_16580</name>
</gene>
<dbReference type="EMBL" id="JBHUDB010000024">
    <property type="protein sequence ID" value="MFD1572172.1"/>
    <property type="molecule type" value="Genomic_DNA"/>
</dbReference>
<reference evidence="1 2" key="1">
    <citation type="journal article" date="2019" name="Int. J. Syst. Evol. Microbiol.">
        <title>The Global Catalogue of Microorganisms (GCM) 10K type strain sequencing project: providing services to taxonomists for standard genome sequencing and annotation.</title>
        <authorList>
            <consortium name="The Broad Institute Genomics Platform"/>
            <consortium name="The Broad Institute Genome Sequencing Center for Infectious Disease"/>
            <person name="Wu L."/>
            <person name="Ma J."/>
        </authorList>
    </citation>
    <scope>NUCLEOTIDE SEQUENCE [LARGE SCALE GENOMIC DNA]</scope>
    <source>
        <strain evidence="1 2">CGMCC 1.12689</strain>
    </source>
</reference>
<dbReference type="AlphaFoldDB" id="A0ABD6C419"/>
<accession>A0ABD6C419</accession>
<dbReference type="Proteomes" id="UP001597185">
    <property type="component" value="Unassembled WGS sequence"/>
</dbReference>
<evidence type="ECO:0000313" key="2">
    <source>
        <dbReference type="Proteomes" id="UP001597185"/>
    </source>
</evidence>
<organism evidence="1 2">
    <name type="scientific">Halorubrum laminariae</name>
    <dbReference type="NCBI Taxonomy" id="1433523"/>
    <lineage>
        <taxon>Archaea</taxon>
        <taxon>Methanobacteriati</taxon>
        <taxon>Methanobacteriota</taxon>
        <taxon>Stenosarchaea group</taxon>
        <taxon>Halobacteria</taxon>
        <taxon>Halobacteriales</taxon>
        <taxon>Haloferacaceae</taxon>
        <taxon>Halorubrum</taxon>
    </lineage>
</organism>